<keyword evidence="1" id="KW-0344">Guanine-nucleotide releasing factor</keyword>
<feature type="domain" description="DH" evidence="3">
    <location>
        <begin position="476"/>
        <end position="658"/>
    </location>
</feature>
<reference evidence="4" key="2">
    <citation type="submission" date="2020-11" db="EMBL/GenBank/DDBJ databases">
        <authorList>
            <person name="McCartney M.A."/>
            <person name="Auch B."/>
            <person name="Kono T."/>
            <person name="Mallez S."/>
            <person name="Becker A."/>
            <person name="Gohl D.M."/>
            <person name="Silverstein K.A.T."/>
            <person name="Koren S."/>
            <person name="Bechman K.B."/>
            <person name="Herman A."/>
            <person name="Abrahante J.E."/>
            <person name="Garbe J."/>
        </authorList>
    </citation>
    <scope>NUCLEOTIDE SEQUENCE</scope>
    <source>
        <strain evidence="4">Duluth1</strain>
        <tissue evidence="4">Whole animal</tissue>
    </source>
</reference>
<name>A0A9D4GQ63_DREPO</name>
<dbReference type="GO" id="GO:0030036">
    <property type="term" value="P:actin cytoskeleton organization"/>
    <property type="evidence" value="ECO:0007669"/>
    <property type="project" value="TreeGrafter"/>
</dbReference>
<gene>
    <name evidence="4" type="ORF">DPMN_123082</name>
</gene>
<feature type="compositionally biased region" description="Polar residues" evidence="2">
    <location>
        <begin position="139"/>
        <end position="156"/>
    </location>
</feature>
<dbReference type="Gene3D" id="1.20.900.10">
    <property type="entry name" value="Dbl homology (DH) domain"/>
    <property type="match status" value="1"/>
</dbReference>
<comment type="caution">
    <text evidence="4">The sequence shown here is derived from an EMBL/GenBank/DDBJ whole genome shotgun (WGS) entry which is preliminary data.</text>
</comment>
<dbReference type="FunFam" id="1.20.900.10:FF:000003">
    <property type="entry name" value="Rho guanine nucleotide exchange factor 10 like"/>
    <property type="match status" value="1"/>
</dbReference>
<feature type="compositionally biased region" description="Low complexity" evidence="2">
    <location>
        <begin position="332"/>
        <end position="345"/>
    </location>
</feature>
<sequence>MSDSNYLEEQCYDDAISTNGNERQFGTHVLTPVNTKEWELSHRQVPPTAPTVNELKKKFDHLKAIRGKGHIKSTEPQQAYSDLAKDTVDDTATVVHKSTGKSVGNLEKAVTGVSVYCLAKDVTVDDDHSLKSYNYTQVSKGMSSQDNNLEQGQQGSPVVLRKSGPRNNVESRHGVAESEEFVFVQKKRKEDKPSKLGEHAVSSLLRTFDPLACDTDKPHQAFLGASENLANDGQGVVNLYDQEFDVHRNARQEELTEDSIYDSVNSETGDTLGGDFEVVPRDRLTRFPPENKREHGVTSTVGPIKTFAQDVNHEWKRRTAKMKSRALKRTGSNKGNGNHGSMSHHGQFDDPHKGAIPAVTEEQLGDVTPFALPHSYDSDSNISDFSDSTFDSFDEPEHDEGSVEFDPNKPLPAEPKKNHQIKDLATALLPINKKKETFDDPIAPGRTLLQRVEPRRSREIPMLPETQENLTPEKVKLRGVLQNLIESELSYVNSLERLTNDYKDEILSQVRKPEVKVTFSKVEDIYNLHIMFQIALTEKMQTWNQNESIGSIFSMFSNDMTRSIYSEYVNNYEAASEMIKEVENNSRTFKELLLRMQMNQKDRLSLSGLMLKPVQRFPQFIMIIKDLLKHTPRDHHDRELLQEAFTCIENVTHELNESKRQSEQLYHGQQIMATMAKGAQEGGRNVYLIRQDDMEQLSQSAVQGKNKDRRLFLMNDRIISVHVLNREVEGHNSEKRMTFKWQQRLEHLELTSSAITPNMLSKMDMKPPGVTISSPKTATDGLDDDPYSVAEQLTDMMHDLTVLAKIHQLHSTLRIQHEGFSEDHINRVLISLQNQIQGKDYQLQMLNSSAIIIMDTHRKKKYVFTAANAAVKQEWCIDFLMAKHAL</sequence>
<protein>
    <recommendedName>
        <fullName evidence="3">DH domain-containing protein</fullName>
    </recommendedName>
</protein>
<dbReference type="GO" id="GO:0051496">
    <property type="term" value="P:positive regulation of stress fiber assembly"/>
    <property type="evidence" value="ECO:0007669"/>
    <property type="project" value="TreeGrafter"/>
</dbReference>
<dbReference type="InterPro" id="IPR035899">
    <property type="entry name" value="DBL_dom_sf"/>
</dbReference>
<dbReference type="Pfam" id="PF00621">
    <property type="entry name" value="RhoGEF"/>
    <property type="match status" value="1"/>
</dbReference>
<feature type="non-terminal residue" evidence="4">
    <location>
        <position position="886"/>
    </location>
</feature>
<feature type="region of interest" description="Disordered" evidence="2">
    <location>
        <begin position="383"/>
        <end position="416"/>
    </location>
</feature>
<feature type="region of interest" description="Disordered" evidence="2">
    <location>
        <begin position="322"/>
        <end position="354"/>
    </location>
</feature>
<dbReference type="SMART" id="SM00325">
    <property type="entry name" value="RhoGEF"/>
    <property type="match status" value="1"/>
</dbReference>
<proteinExistence type="predicted"/>
<dbReference type="EMBL" id="JAIWYP010000005">
    <property type="protein sequence ID" value="KAH3821319.1"/>
    <property type="molecule type" value="Genomic_DNA"/>
</dbReference>
<dbReference type="SUPFAM" id="SSF48065">
    <property type="entry name" value="DBL homology domain (DH-domain)"/>
    <property type="match status" value="1"/>
</dbReference>
<evidence type="ECO:0000313" key="5">
    <source>
        <dbReference type="Proteomes" id="UP000828390"/>
    </source>
</evidence>
<evidence type="ECO:0000313" key="4">
    <source>
        <dbReference type="EMBL" id="KAH3821319.1"/>
    </source>
</evidence>
<dbReference type="CDD" id="cd00160">
    <property type="entry name" value="RhoGEF"/>
    <property type="match status" value="1"/>
</dbReference>
<dbReference type="Pfam" id="PF19057">
    <property type="entry name" value="PH_19"/>
    <property type="match status" value="1"/>
</dbReference>
<dbReference type="InterPro" id="IPR039919">
    <property type="entry name" value="ARHGEF10/ARHGEF17"/>
</dbReference>
<organism evidence="4 5">
    <name type="scientific">Dreissena polymorpha</name>
    <name type="common">Zebra mussel</name>
    <name type="synonym">Mytilus polymorpha</name>
    <dbReference type="NCBI Taxonomy" id="45954"/>
    <lineage>
        <taxon>Eukaryota</taxon>
        <taxon>Metazoa</taxon>
        <taxon>Spiralia</taxon>
        <taxon>Lophotrochozoa</taxon>
        <taxon>Mollusca</taxon>
        <taxon>Bivalvia</taxon>
        <taxon>Autobranchia</taxon>
        <taxon>Heteroconchia</taxon>
        <taxon>Euheterodonta</taxon>
        <taxon>Imparidentia</taxon>
        <taxon>Neoheterodontei</taxon>
        <taxon>Myida</taxon>
        <taxon>Dreissenoidea</taxon>
        <taxon>Dreissenidae</taxon>
        <taxon>Dreissena</taxon>
    </lineage>
</organism>
<reference evidence="4" key="1">
    <citation type="journal article" date="2019" name="bioRxiv">
        <title>The Genome of the Zebra Mussel, Dreissena polymorpha: A Resource for Invasive Species Research.</title>
        <authorList>
            <person name="McCartney M.A."/>
            <person name="Auch B."/>
            <person name="Kono T."/>
            <person name="Mallez S."/>
            <person name="Zhang Y."/>
            <person name="Obille A."/>
            <person name="Becker A."/>
            <person name="Abrahante J.E."/>
            <person name="Garbe J."/>
            <person name="Badalamenti J.P."/>
            <person name="Herman A."/>
            <person name="Mangelson H."/>
            <person name="Liachko I."/>
            <person name="Sullivan S."/>
            <person name="Sone E.D."/>
            <person name="Koren S."/>
            <person name="Silverstein K.A.T."/>
            <person name="Beckman K.B."/>
            <person name="Gohl D.M."/>
        </authorList>
    </citation>
    <scope>NUCLEOTIDE SEQUENCE</scope>
    <source>
        <strain evidence="4">Duluth1</strain>
        <tissue evidence="4">Whole animal</tissue>
    </source>
</reference>
<accession>A0A9D4GQ63</accession>
<feature type="region of interest" description="Disordered" evidence="2">
    <location>
        <begin position="139"/>
        <end position="174"/>
    </location>
</feature>
<dbReference type="GO" id="GO:0005085">
    <property type="term" value="F:guanyl-nucleotide exchange factor activity"/>
    <property type="evidence" value="ECO:0007669"/>
    <property type="project" value="UniProtKB-KW"/>
</dbReference>
<dbReference type="PROSITE" id="PS50010">
    <property type="entry name" value="DH_2"/>
    <property type="match status" value="1"/>
</dbReference>
<evidence type="ECO:0000259" key="3">
    <source>
        <dbReference type="PROSITE" id="PS50010"/>
    </source>
</evidence>
<dbReference type="PANTHER" id="PTHR12877">
    <property type="entry name" value="RHO GUANINE NUCLEOTIDE EXCHANGE FACTOR"/>
    <property type="match status" value="1"/>
</dbReference>
<evidence type="ECO:0000256" key="1">
    <source>
        <dbReference type="ARBA" id="ARBA00022658"/>
    </source>
</evidence>
<evidence type="ECO:0000256" key="2">
    <source>
        <dbReference type="SAM" id="MobiDB-lite"/>
    </source>
</evidence>
<dbReference type="InterPro" id="IPR000219">
    <property type="entry name" value="DH_dom"/>
</dbReference>
<dbReference type="PANTHER" id="PTHR12877:SF7">
    <property type="entry name" value="RHO GUANINE NUCLEOTIDE EXCHANGE FACTOR 10-LIKE PROTEIN"/>
    <property type="match status" value="1"/>
</dbReference>
<keyword evidence="5" id="KW-1185">Reference proteome</keyword>
<dbReference type="AlphaFoldDB" id="A0A9D4GQ63"/>
<dbReference type="Proteomes" id="UP000828390">
    <property type="component" value="Unassembled WGS sequence"/>
</dbReference>
<dbReference type="GO" id="GO:0005737">
    <property type="term" value="C:cytoplasm"/>
    <property type="evidence" value="ECO:0007669"/>
    <property type="project" value="UniProtKB-ARBA"/>
</dbReference>